<keyword evidence="7 14" id="KW-0812">Transmembrane</keyword>
<evidence type="ECO:0000256" key="4">
    <source>
        <dbReference type="ARBA" id="ARBA00022475"/>
    </source>
</evidence>
<dbReference type="GO" id="GO:0005886">
    <property type="term" value="C:plasma membrane"/>
    <property type="evidence" value="ECO:0007669"/>
    <property type="project" value="UniProtKB-SubCell"/>
</dbReference>
<organism evidence="15 16">
    <name type="scientific">Escherichia coli</name>
    <dbReference type="NCBI Taxonomy" id="562"/>
    <lineage>
        <taxon>Bacteria</taxon>
        <taxon>Pseudomonadati</taxon>
        <taxon>Pseudomonadota</taxon>
        <taxon>Gammaproteobacteria</taxon>
        <taxon>Enterobacterales</taxon>
        <taxon>Enterobacteriaceae</taxon>
        <taxon>Escherichia</taxon>
    </lineage>
</organism>
<evidence type="ECO:0000256" key="14">
    <source>
        <dbReference type="SAM" id="Phobius"/>
    </source>
</evidence>
<keyword evidence="8 14" id="KW-1133">Transmembrane helix</keyword>
<evidence type="ECO:0000256" key="11">
    <source>
        <dbReference type="ARBA" id="ARBA00038218"/>
    </source>
</evidence>
<accession>A0A444RD37</accession>
<keyword evidence="9 14" id="KW-0472">Membrane</keyword>
<evidence type="ECO:0000256" key="6">
    <source>
        <dbReference type="ARBA" id="ARBA00022683"/>
    </source>
</evidence>
<name>A0A444RD37_ECOLX</name>
<comment type="similarity">
    <text evidence="11">Belongs to the UlaA family.</text>
</comment>
<dbReference type="PANTHER" id="PTHR33843">
    <property type="entry name" value="ASCORBATE-SPECIFIC PTS SYSTEM EIIC COMPONENT"/>
    <property type="match status" value="1"/>
</dbReference>
<feature type="transmembrane region" description="Helical" evidence="14">
    <location>
        <begin position="41"/>
        <end position="63"/>
    </location>
</feature>
<evidence type="ECO:0000256" key="13">
    <source>
        <dbReference type="ARBA" id="ARBA00042859"/>
    </source>
</evidence>
<dbReference type="RefSeq" id="WP_317891486.1">
    <property type="nucleotide sequence ID" value="NZ_JAIQHB010000037.1"/>
</dbReference>
<protein>
    <recommendedName>
        <fullName evidence="12">Ascorbate-specific PTS system EIIC component</fullName>
    </recommendedName>
    <alternativeName>
        <fullName evidence="13">Ascorbate-specific permease IIC component UlaA</fullName>
    </alternativeName>
</protein>
<comment type="function">
    <text evidence="10">The phosphoenolpyruvate-dependent sugar phosphotransferase system (sugar PTS), a major carbohydrate active transport system, catalyzes the phosphorylation of incoming sugar substrates concomitantly with their translocation across the cell membrane. The enzyme II UlaABC PTS system is involved in ascorbate transport.</text>
</comment>
<evidence type="ECO:0000313" key="16">
    <source>
        <dbReference type="Proteomes" id="UP000288730"/>
    </source>
</evidence>
<dbReference type="PANTHER" id="PTHR33843:SF4">
    <property type="entry name" value="ASCORBATE-SPECIFIC PTS SYSTEM EIIC COMPONENT"/>
    <property type="match status" value="1"/>
</dbReference>
<comment type="subunit">
    <text evidence="2">Homodimer.</text>
</comment>
<keyword evidence="5" id="KW-0762">Sugar transport</keyword>
<evidence type="ECO:0000256" key="12">
    <source>
        <dbReference type="ARBA" id="ARBA00039702"/>
    </source>
</evidence>
<dbReference type="InterPro" id="IPR051562">
    <property type="entry name" value="Ascorbate-PTS_EIIC"/>
</dbReference>
<feature type="transmembrane region" description="Helical" evidence="14">
    <location>
        <begin position="127"/>
        <end position="151"/>
    </location>
</feature>
<keyword evidence="3" id="KW-0813">Transport</keyword>
<keyword evidence="6" id="KW-0598">Phosphotransferase system</keyword>
<keyword evidence="4" id="KW-1003">Cell membrane</keyword>
<evidence type="ECO:0000313" key="15">
    <source>
        <dbReference type="EMBL" id="RXD16273.1"/>
    </source>
</evidence>
<dbReference type="AlphaFoldDB" id="A0A444RD37"/>
<proteinExistence type="inferred from homology"/>
<dbReference type="InterPro" id="IPR004703">
    <property type="entry name" value="PTS_sugar-sp_permease"/>
</dbReference>
<evidence type="ECO:0000256" key="5">
    <source>
        <dbReference type="ARBA" id="ARBA00022597"/>
    </source>
</evidence>
<feature type="transmembrane region" description="Helical" evidence="14">
    <location>
        <begin position="97"/>
        <end position="115"/>
    </location>
</feature>
<evidence type="ECO:0000256" key="10">
    <source>
        <dbReference type="ARBA" id="ARBA00037387"/>
    </source>
</evidence>
<feature type="transmembrane region" description="Helical" evidence="14">
    <location>
        <begin position="12"/>
        <end position="29"/>
    </location>
</feature>
<evidence type="ECO:0000256" key="2">
    <source>
        <dbReference type="ARBA" id="ARBA00011738"/>
    </source>
</evidence>
<feature type="non-terminal residue" evidence="15">
    <location>
        <position position="152"/>
    </location>
</feature>
<comment type="caution">
    <text evidence="15">The sequence shown here is derived from an EMBL/GenBank/DDBJ whole genome shotgun (WGS) entry which is preliminary data.</text>
</comment>
<evidence type="ECO:0000256" key="8">
    <source>
        <dbReference type="ARBA" id="ARBA00022989"/>
    </source>
</evidence>
<evidence type="ECO:0000256" key="3">
    <source>
        <dbReference type="ARBA" id="ARBA00022448"/>
    </source>
</evidence>
<evidence type="ECO:0000256" key="7">
    <source>
        <dbReference type="ARBA" id="ARBA00022692"/>
    </source>
</evidence>
<comment type="subcellular location">
    <subcellularLocation>
        <location evidence="1">Cell membrane</location>
        <topology evidence="1">Multi-pass membrane protein</topology>
    </subcellularLocation>
</comment>
<dbReference type="Proteomes" id="UP000288730">
    <property type="component" value="Unassembled WGS sequence"/>
</dbReference>
<dbReference type="Pfam" id="PF03611">
    <property type="entry name" value="EIIC-GAT"/>
    <property type="match status" value="1"/>
</dbReference>
<dbReference type="GO" id="GO:0009401">
    <property type="term" value="P:phosphoenolpyruvate-dependent sugar phosphotransferase system"/>
    <property type="evidence" value="ECO:0007669"/>
    <property type="project" value="UniProtKB-KW"/>
</dbReference>
<evidence type="ECO:0000256" key="9">
    <source>
        <dbReference type="ARBA" id="ARBA00023136"/>
    </source>
</evidence>
<gene>
    <name evidence="15" type="ORF">EPS76_11620</name>
</gene>
<reference evidence="15 16" key="1">
    <citation type="submission" date="2019-01" db="EMBL/GenBank/DDBJ databases">
        <title>Genomic analysis of febrile catheter-associated UTI E. coli isolates.</title>
        <authorList>
            <person name="Potter R."/>
            <person name="Zou Z."/>
            <person name="Henderson J."/>
            <person name="Dantas G."/>
        </authorList>
    </citation>
    <scope>NUCLEOTIDE SEQUENCE [LARGE SCALE GENOMIC DNA]</scope>
    <source>
        <strain evidence="15 16">29_CAASB</strain>
    </source>
</reference>
<sequence>MDFFRFLMSDVLSEPAVLVGLIALIGLIAQKKPVTECIKGTVKTIMGFVILGAGAGLVVSSLGDFANIFQHAFGIQGVVPNNEAIVSVAQKSFGKEMAMIMFFAMVINIMIARFTPWKFIFLTGHHTLFMSMMVAVILATAGMTGITLIAVG</sequence>
<evidence type="ECO:0000256" key="1">
    <source>
        <dbReference type="ARBA" id="ARBA00004651"/>
    </source>
</evidence>
<dbReference type="EMBL" id="SCJN01000076">
    <property type="protein sequence ID" value="RXD16273.1"/>
    <property type="molecule type" value="Genomic_DNA"/>
</dbReference>